<evidence type="ECO:0000313" key="2">
    <source>
        <dbReference type="EMBL" id="EFW15704.1"/>
    </source>
</evidence>
<reference evidence="3" key="2">
    <citation type="submission" date="2010-03" db="EMBL/GenBank/DDBJ databases">
        <title>The genome sequence of Coccidioides posadasii strain Silveira.</title>
        <authorList>
            <consortium name="The Broad Institute Genome Sequencing Center for Infectious Disease"/>
            <person name="Neafsey D."/>
            <person name="Orbach M."/>
            <person name="Henn M.R."/>
            <person name="Cole G.T."/>
            <person name="Galgiani J."/>
            <person name="Gardner M.J."/>
            <person name="Kirkland T.N."/>
            <person name="Taylor J.W."/>
            <person name="Young S.K."/>
            <person name="Zeng Q."/>
            <person name="Koehrsen M."/>
            <person name="Alvarado L."/>
            <person name="Berlin A."/>
            <person name="Borenstein D."/>
            <person name="Chapman S.B."/>
            <person name="Chen Z."/>
            <person name="Engels R."/>
            <person name="Freedman E."/>
            <person name="Gellesch M."/>
            <person name="Goldberg J."/>
            <person name="Griggs A."/>
            <person name="Gujja S."/>
            <person name="Heilman E."/>
            <person name="Heiman D."/>
            <person name="Howarth C."/>
            <person name="Jen D."/>
            <person name="Larson L."/>
            <person name="Mehta T."/>
            <person name="Neiman D."/>
            <person name="Park D."/>
            <person name="Pearson M."/>
            <person name="Richards J."/>
            <person name="Roberts A."/>
            <person name="Saif S."/>
            <person name="Shea T."/>
            <person name="Shenoy N."/>
            <person name="Sisk P."/>
            <person name="Stolte C."/>
            <person name="Sykes S."/>
            <person name="Walk T."/>
            <person name="White J."/>
            <person name="Yandava C."/>
            <person name="Haas B."/>
            <person name="Nusbaum C."/>
            <person name="Birren B."/>
        </authorList>
    </citation>
    <scope>NUCLEOTIDE SEQUENCE [LARGE SCALE GENOMIC DNA]</scope>
    <source>
        <strain evidence="3">RMSCC 757 / Silveira</strain>
    </source>
</reference>
<gene>
    <name evidence="2" type="ORF">CPSG_08141</name>
</gene>
<evidence type="ECO:0000256" key="1">
    <source>
        <dbReference type="SAM" id="MobiDB-lite"/>
    </source>
</evidence>
<feature type="region of interest" description="Disordered" evidence="1">
    <location>
        <begin position="60"/>
        <end position="84"/>
    </location>
</feature>
<proteinExistence type="predicted"/>
<evidence type="ECO:0000313" key="3">
    <source>
        <dbReference type="Proteomes" id="UP000002497"/>
    </source>
</evidence>
<reference evidence="3" key="1">
    <citation type="journal article" date="2010" name="Genome Res.">
        <title>Population genomic sequencing of Coccidioides fungi reveals recent hybridization and transposon control.</title>
        <authorList>
            <person name="Neafsey D.E."/>
            <person name="Barker B.M."/>
            <person name="Sharpton T.J."/>
            <person name="Stajich J.E."/>
            <person name="Park D.J."/>
            <person name="Whiston E."/>
            <person name="Hung C.-Y."/>
            <person name="McMahan C."/>
            <person name="White J."/>
            <person name="Sykes S."/>
            <person name="Heiman D."/>
            <person name="Young S."/>
            <person name="Zeng Q."/>
            <person name="Abouelleil A."/>
            <person name="Aftuck L."/>
            <person name="Bessette D."/>
            <person name="Brown A."/>
            <person name="FitzGerald M."/>
            <person name="Lui A."/>
            <person name="Macdonald J.P."/>
            <person name="Priest M."/>
            <person name="Orbach M.J."/>
            <person name="Galgiani J.N."/>
            <person name="Kirkland T.N."/>
            <person name="Cole G.T."/>
            <person name="Birren B.W."/>
            <person name="Henn M.R."/>
            <person name="Taylor J.W."/>
            <person name="Rounsley S.D."/>
        </authorList>
    </citation>
    <scope>NUCLEOTIDE SEQUENCE [LARGE SCALE GENOMIC DNA]</scope>
    <source>
        <strain evidence="3">RMSCC 757 / Silveira</strain>
    </source>
</reference>
<dbReference type="VEuPathDB" id="FungiDB:CPSG_08141"/>
<accession>E9DDH9</accession>
<dbReference type="EMBL" id="GL636500">
    <property type="protein sequence ID" value="EFW15704.1"/>
    <property type="molecule type" value="Genomic_DNA"/>
</dbReference>
<dbReference type="Proteomes" id="UP000002497">
    <property type="component" value="Unassembled WGS sequence"/>
</dbReference>
<keyword evidence="3" id="KW-1185">Reference proteome</keyword>
<organism evidence="3">
    <name type="scientific">Coccidioides posadasii (strain RMSCC 757 / Silveira)</name>
    <name type="common">Valley fever fungus</name>
    <dbReference type="NCBI Taxonomy" id="443226"/>
    <lineage>
        <taxon>Eukaryota</taxon>
        <taxon>Fungi</taxon>
        <taxon>Dikarya</taxon>
        <taxon>Ascomycota</taxon>
        <taxon>Pezizomycotina</taxon>
        <taxon>Eurotiomycetes</taxon>
        <taxon>Eurotiomycetidae</taxon>
        <taxon>Onygenales</taxon>
        <taxon>Onygenaceae</taxon>
        <taxon>Coccidioides</taxon>
    </lineage>
</organism>
<dbReference type="AlphaFoldDB" id="E9DDH9"/>
<protein>
    <submittedName>
        <fullName evidence="2">Uncharacterized protein</fullName>
    </submittedName>
</protein>
<feature type="compositionally biased region" description="Polar residues" evidence="1">
    <location>
        <begin position="60"/>
        <end position="80"/>
    </location>
</feature>
<name>E9DDH9_COCPS</name>
<sequence>MPFQHDKINTSHTLYRPPSSAYFDACGVLNRQTISKIERVCSMQSHPSSKRRNVQCMLSNKKNSPSEDFSSAIRGSSSDFPSCAGKSPMWRELKTRIFYVFLCRLPEQKSRLFDHRDKKRKKSREKVW</sequence>
<dbReference type="HOGENOM" id="CLU_1959366_0_0_1"/>